<sequence>MPISRIALALLIATATAGCGMLYKQPIYQGNLIEKDAIDQLQVGMDKQQVLTLLGTPSIADPFHHQRWDYTATQRTNRRGHTEVKNMTLWFENDSLVKWDGEYFAEQDKELSERMRRFGNLPKEKGNQRRR</sequence>
<organism evidence="6 7">
    <name type="scientific">Luteimonas marina</name>
    <dbReference type="NCBI Taxonomy" id="488485"/>
    <lineage>
        <taxon>Bacteria</taxon>
        <taxon>Pseudomonadati</taxon>
        <taxon>Pseudomonadota</taxon>
        <taxon>Gammaproteobacteria</taxon>
        <taxon>Lysobacterales</taxon>
        <taxon>Lysobacteraceae</taxon>
        <taxon>Luteimonas</taxon>
    </lineage>
</organism>
<dbReference type="EMBL" id="VOHK01000001">
    <property type="protein sequence ID" value="TWT23488.1"/>
    <property type="molecule type" value="Genomic_DNA"/>
</dbReference>
<dbReference type="GO" id="GO:0030674">
    <property type="term" value="F:protein-macromolecule adaptor activity"/>
    <property type="evidence" value="ECO:0007669"/>
    <property type="project" value="TreeGrafter"/>
</dbReference>
<name>A0A5C5UC53_9GAMM</name>
<dbReference type="InterPro" id="IPR037873">
    <property type="entry name" value="BamE-like"/>
</dbReference>
<dbReference type="InterPro" id="IPR026592">
    <property type="entry name" value="BamE"/>
</dbReference>
<keyword evidence="1 4" id="KW-0732">Signal</keyword>
<evidence type="ECO:0000259" key="5">
    <source>
        <dbReference type="Pfam" id="PF04355"/>
    </source>
</evidence>
<dbReference type="Gene3D" id="3.30.1450.10">
    <property type="match status" value="1"/>
</dbReference>
<evidence type="ECO:0000256" key="3">
    <source>
        <dbReference type="ARBA" id="ARBA00023237"/>
    </source>
</evidence>
<dbReference type="GO" id="GO:0051205">
    <property type="term" value="P:protein insertion into membrane"/>
    <property type="evidence" value="ECO:0007669"/>
    <property type="project" value="UniProtKB-UniRule"/>
</dbReference>
<evidence type="ECO:0000256" key="2">
    <source>
        <dbReference type="ARBA" id="ARBA00023136"/>
    </source>
</evidence>
<feature type="domain" description="Outer membrane protein assembly factor BamE" evidence="5">
    <location>
        <begin position="30"/>
        <end position="100"/>
    </location>
</feature>
<evidence type="ECO:0000313" key="7">
    <source>
        <dbReference type="Proteomes" id="UP000319980"/>
    </source>
</evidence>
<dbReference type="Proteomes" id="UP000319980">
    <property type="component" value="Unassembled WGS sequence"/>
</dbReference>
<accession>A0A5C5UC53</accession>
<proteinExistence type="inferred from homology"/>
<keyword evidence="7" id="KW-1185">Reference proteome</keyword>
<dbReference type="PANTHER" id="PTHR37482:SF1">
    <property type="entry name" value="OUTER MEMBRANE PROTEIN ASSEMBLY FACTOR BAME"/>
    <property type="match status" value="1"/>
</dbReference>
<dbReference type="PANTHER" id="PTHR37482">
    <property type="entry name" value="OUTER MEMBRANE PROTEIN ASSEMBLY FACTOR BAME"/>
    <property type="match status" value="1"/>
</dbReference>
<comment type="subcellular location">
    <subcellularLocation>
        <location evidence="4">Cell outer membrane</location>
        <topology evidence="4">Lipid-anchor</topology>
    </subcellularLocation>
</comment>
<keyword evidence="2 4" id="KW-0472">Membrane</keyword>
<evidence type="ECO:0000313" key="6">
    <source>
        <dbReference type="EMBL" id="TWT23488.1"/>
    </source>
</evidence>
<comment type="subunit">
    <text evidence="4">Part of the Bam complex.</text>
</comment>
<keyword evidence="3 4" id="KW-0998">Cell outer membrane</keyword>
<dbReference type="GO" id="GO:1990063">
    <property type="term" value="C:Bam protein complex"/>
    <property type="evidence" value="ECO:0007669"/>
    <property type="project" value="TreeGrafter"/>
</dbReference>
<comment type="similarity">
    <text evidence="4">Belongs to the BamE family.</text>
</comment>
<comment type="function">
    <text evidence="4">Part of the outer membrane protein assembly complex, which is involved in assembly and insertion of beta-barrel proteins into the outer membrane.</text>
</comment>
<dbReference type="Pfam" id="PF04355">
    <property type="entry name" value="BamE"/>
    <property type="match status" value="1"/>
</dbReference>
<evidence type="ECO:0000256" key="4">
    <source>
        <dbReference type="HAMAP-Rule" id="MF_00925"/>
    </source>
</evidence>
<evidence type="ECO:0000256" key="1">
    <source>
        <dbReference type="ARBA" id="ARBA00022729"/>
    </source>
</evidence>
<reference evidence="6 7" key="1">
    <citation type="journal article" date="2008" name="Int. J. Syst. Evol. Microbiol.">
        <title>Luteimonas marina sp. nov., isolated from seawater.</title>
        <authorList>
            <person name="Baik K.S."/>
            <person name="Park S.C."/>
            <person name="Kim M.S."/>
            <person name="Kim E.M."/>
            <person name="Park C."/>
            <person name="Chun J."/>
            <person name="Seong C.N."/>
        </authorList>
    </citation>
    <scope>NUCLEOTIDE SEQUENCE [LARGE SCALE GENOMIC DNA]</scope>
    <source>
        <strain evidence="6 7">FR1330</strain>
    </source>
</reference>
<dbReference type="OrthoDB" id="9808250at2"/>
<dbReference type="PROSITE" id="PS51257">
    <property type="entry name" value="PROKAR_LIPOPROTEIN"/>
    <property type="match status" value="1"/>
</dbReference>
<dbReference type="InterPro" id="IPR007450">
    <property type="entry name" value="BamE_dom"/>
</dbReference>
<protein>
    <recommendedName>
        <fullName evidence="4">Outer membrane protein assembly factor BamE</fullName>
    </recommendedName>
</protein>
<gene>
    <name evidence="4" type="primary">bamE</name>
    <name evidence="6" type="ORF">FQY83_02275</name>
</gene>
<comment type="caution">
    <text evidence="6">The sequence shown here is derived from an EMBL/GenBank/DDBJ whole genome shotgun (WGS) entry which is preliminary data.</text>
</comment>
<dbReference type="AlphaFoldDB" id="A0A5C5UC53"/>
<keyword evidence="4" id="KW-0564">Palmitate</keyword>
<dbReference type="HAMAP" id="MF_00925">
    <property type="entry name" value="OM_assembly_BamE"/>
    <property type="match status" value="1"/>
</dbReference>
<dbReference type="GO" id="GO:0043165">
    <property type="term" value="P:Gram-negative-bacterium-type cell outer membrane assembly"/>
    <property type="evidence" value="ECO:0007669"/>
    <property type="project" value="UniProtKB-UniRule"/>
</dbReference>
<keyword evidence="4" id="KW-0449">Lipoprotein</keyword>